<dbReference type="Proteomes" id="UP000199438">
    <property type="component" value="Unassembled WGS sequence"/>
</dbReference>
<keyword evidence="1" id="KW-0732">Signal</keyword>
<protein>
    <recommendedName>
        <fullName evidence="4">Outer membrane protein beta-barrel domain-containing protein</fullName>
    </recommendedName>
</protein>
<dbReference type="AlphaFoldDB" id="A0A1I1JPY1"/>
<dbReference type="STRING" id="1334022.SAMN04487907_10529"/>
<evidence type="ECO:0000313" key="3">
    <source>
        <dbReference type="Proteomes" id="UP000199438"/>
    </source>
</evidence>
<organism evidence="2 3">
    <name type="scientific">Zunongwangia mangrovi</name>
    <dbReference type="NCBI Taxonomy" id="1334022"/>
    <lineage>
        <taxon>Bacteria</taxon>
        <taxon>Pseudomonadati</taxon>
        <taxon>Bacteroidota</taxon>
        <taxon>Flavobacteriia</taxon>
        <taxon>Flavobacteriales</taxon>
        <taxon>Flavobacteriaceae</taxon>
        <taxon>Zunongwangia</taxon>
    </lineage>
</organism>
<dbReference type="RefSeq" id="WP_092542926.1">
    <property type="nucleotide sequence ID" value="NZ_FOKV01000005.1"/>
</dbReference>
<dbReference type="OrthoDB" id="883248at2"/>
<feature type="signal peptide" evidence="1">
    <location>
        <begin position="1"/>
        <end position="20"/>
    </location>
</feature>
<evidence type="ECO:0008006" key="4">
    <source>
        <dbReference type="Google" id="ProtNLM"/>
    </source>
</evidence>
<evidence type="ECO:0000313" key="2">
    <source>
        <dbReference type="EMBL" id="SFC50679.1"/>
    </source>
</evidence>
<accession>A0A1I1JPY1</accession>
<proteinExistence type="predicted"/>
<feature type="chain" id="PRO_5011681089" description="Outer membrane protein beta-barrel domain-containing protein" evidence="1">
    <location>
        <begin position="21"/>
        <end position="186"/>
    </location>
</feature>
<reference evidence="3" key="1">
    <citation type="submission" date="2016-10" db="EMBL/GenBank/DDBJ databases">
        <authorList>
            <person name="Varghese N."/>
            <person name="Submissions S."/>
        </authorList>
    </citation>
    <scope>NUCLEOTIDE SEQUENCE [LARGE SCALE GENOMIC DNA]</scope>
    <source>
        <strain evidence="3">DSM 24499</strain>
    </source>
</reference>
<dbReference type="EMBL" id="FOKV01000005">
    <property type="protein sequence ID" value="SFC50679.1"/>
    <property type="molecule type" value="Genomic_DNA"/>
</dbReference>
<evidence type="ECO:0000256" key="1">
    <source>
        <dbReference type="SAM" id="SignalP"/>
    </source>
</evidence>
<sequence length="186" mass="20937">MNKIITVLVIFIFSSSGLKAQNTSVEKSLFGIQTGVLGIWGYNESRLADQFALRTEIGFDAGLWGGTLYDNSVNFALIPVITFEPRWYYNIKKRANKKRRTWNNGANFLSLETSFYPDLFVISNAKNVGVANQIYFIPKWGIKRNIGKHFGFEAGLGAGYGTLLERKSTLDDGFTVDLHLKIGYNF</sequence>
<gene>
    <name evidence="2" type="ORF">SAMN04487907_10529</name>
</gene>
<name>A0A1I1JPY1_9FLAO</name>
<keyword evidence="3" id="KW-1185">Reference proteome</keyword>